<accession>A0A077FIX6</accession>
<proteinExistence type="inferred from homology"/>
<gene>
    <name evidence="6" type="primary">hutH</name>
    <name evidence="10" type="ORF">PSAKL28_49240</name>
</gene>
<dbReference type="EMBL" id="CP009048">
    <property type="protein sequence ID" value="AIL64064.1"/>
    <property type="molecule type" value="Genomic_DNA"/>
</dbReference>
<keyword evidence="6" id="KW-0963">Cytoplasm</keyword>
<comment type="pathway">
    <text evidence="1 6 8">Amino-acid degradation; L-histidine degradation into L-glutamate; N-formimidoyl-L-glutamate from L-histidine: step 1/3.</text>
</comment>
<dbReference type="GO" id="GO:0019556">
    <property type="term" value="P:L-histidine catabolic process to glutamate and formamide"/>
    <property type="evidence" value="ECO:0007669"/>
    <property type="project" value="UniProtKB-UniPathway"/>
</dbReference>
<evidence type="ECO:0000256" key="8">
    <source>
        <dbReference type="RuleBase" id="RU004479"/>
    </source>
</evidence>
<dbReference type="NCBIfam" id="NF006871">
    <property type="entry name" value="PRK09367.1"/>
    <property type="match status" value="1"/>
</dbReference>
<comment type="similarity">
    <text evidence="6 7">Belongs to the PAL/histidase family.</text>
</comment>
<dbReference type="RefSeq" id="WP_038615457.1">
    <property type="nucleotide sequence ID" value="NZ_CP009048.1"/>
</dbReference>
<reference evidence="10 11" key="1">
    <citation type="submission" date="2014-07" db="EMBL/GenBank/DDBJ databases">
        <authorList>
            <person name="Lee K."/>
            <person name="Lim J.Y."/>
            <person name="Hwang I."/>
        </authorList>
    </citation>
    <scope>NUCLEOTIDE SEQUENCE [LARGE SCALE GENOMIC DNA]</scope>
    <source>
        <strain evidence="10 11">KL28</strain>
    </source>
</reference>
<dbReference type="Gene3D" id="1.10.275.10">
    <property type="entry name" value="Fumarase/aspartase (N-terminal domain)"/>
    <property type="match status" value="1"/>
</dbReference>
<dbReference type="InterPro" id="IPR022313">
    <property type="entry name" value="Phe/His_NH3-lyase_AS"/>
</dbReference>
<comment type="catalytic activity">
    <reaction evidence="5 6 8">
        <text>L-histidine = trans-urocanate + NH4(+)</text>
        <dbReference type="Rhea" id="RHEA:21232"/>
        <dbReference type="ChEBI" id="CHEBI:17771"/>
        <dbReference type="ChEBI" id="CHEBI:28938"/>
        <dbReference type="ChEBI" id="CHEBI:57595"/>
        <dbReference type="EC" id="4.3.1.3"/>
    </reaction>
</comment>
<evidence type="ECO:0000256" key="9">
    <source>
        <dbReference type="RuleBase" id="RU004480"/>
    </source>
</evidence>
<dbReference type="AlphaFoldDB" id="A0A077FIX6"/>
<dbReference type="InterPro" id="IPR001106">
    <property type="entry name" value="Aromatic_Lyase"/>
</dbReference>
<dbReference type="FunFam" id="1.20.200.10:FF:000003">
    <property type="entry name" value="Histidine ammonia-lyase"/>
    <property type="match status" value="1"/>
</dbReference>
<dbReference type="HAMAP" id="MF_00229">
    <property type="entry name" value="His_ammonia_lyase"/>
    <property type="match status" value="1"/>
</dbReference>
<dbReference type="PROSITE" id="PS00488">
    <property type="entry name" value="PAL_HISTIDASE"/>
    <property type="match status" value="1"/>
</dbReference>
<dbReference type="EC" id="4.3.1.3" evidence="2 6"/>
<dbReference type="Pfam" id="PF00221">
    <property type="entry name" value="Lyase_aromatic"/>
    <property type="match status" value="1"/>
</dbReference>
<feature type="modified residue" description="2,3-didehydroalanine (Ser)" evidence="6">
    <location>
        <position position="144"/>
    </location>
</feature>
<dbReference type="GO" id="GO:0005737">
    <property type="term" value="C:cytoplasm"/>
    <property type="evidence" value="ECO:0007669"/>
    <property type="project" value="UniProtKB-SubCell"/>
</dbReference>
<name>A0A077FIX6_9PSED</name>
<evidence type="ECO:0000313" key="10">
    <source>
        <dbReference type="EMBL" id="AIL64064.1"/>
    </source>
</evidence>
<comment type="PTM">
    <text evidence="6">Contains an active site 4-methylidene-imidazol-5-one (MIO), which is formed autocatalytically by cyclization and dehydration of residues Ala-Ser-Gly.</text>
</comment>
<evidence type="ECO:0000256" key="7">
    <source>
        <dbReference type="RuleBase" id="RU003954"/>
    </source>
</evidence>
<dbReference type="SUPFAM" id="SSF48557">
    <property type="entry name" value="L-aspartase-like"/>
    <property type="match status" value="1"/>
</dbReference>
<dbReference type="FunFam" id="1.10.275.10:FF:000005">
    <property type="entry name" value="Histidine ammonia-lyase"/>
    <property type="match status" value="1"/>
</dbReference>
<dbReference type="eggNOG" id="COG2986">
    <property type="taxonomic scope" value="Bacteria"/>
</dbReference>
<dbReference type="OrthoDB" id="9806955at2"/>
<dbReference type="InterPro" id="IPR005921">
    <property type="entry name" value="HutH"/>
</dbReference>
<organism evidence="10 11">
    <name type="scientific">Pseudomonas alkylphenolica</name>
    <dbReference type="NCBI Taxonomy" id="237609"/>
    <lineage>
        <taxon>Bacteria</taxon>
        <taxon>Pseudomonadati</taxon>
        <taxon>Pseudomonadota</taxon>
        <taxon>Gammaproteobacteria</taxon>
        <taxon>Pseudomonadales</taxon>
        <taxon>Pseudomonadaceae</taxon>
        <taxon>Pseudomonas</taxon>
    </lineage>
</organism>
<dbReference type="UniPathway" id="UPA00379">
    <property type="reaction ID" value="UER00549"/>
</dbReference>
<evidence type="ECO:0000256" key="4">
    <source>
        <dbReference type="ARBA" id="ARBA00023239"/>
    </source>
</evidence>
<protein>
    <recommendedName>
        <fullName evidence="2 6">Histidine ammonia-lyase</fullName>
        <shortName evidence="6">Histidase</shortName>
        <ecNumber evidence="2 6">4.3.1.3</ecNumber>
    </recommendedName>
</protein>
<keyword evidence="4 6" id="KW-0456">Lyase</keyword>
<feature type="cross-link" description="5-imidazolinone (Ala-Gly)" evidence="6">
    <location>
        <begin position="143"/>
        <end position="145"/>
    </location>
</feature>
<dbReference type="KEGG" id="palk:PSAKL28_49240"/>
<evidence type="ECO:0000256" key="3">
    <source>
        <dbReference type="ARBA" id="ARBA00022808"/>
    </source>
</evidence>
<dbReference type="InterPro" id="IPR008948">
    <property type="entry name" value="L-Aspartase-like"/>
</dbReference>
<dbReference type="GO" id="GO:0004397">
    <property type="term" value="F:histidine ammonia-lyase activity"/>
    <property type="evidence" value="ECO:0007669"/>
    <property type="project" value="UniProtKB-UniRule"/>
</dbReference>
<evidence type="ECO:0000256" key="1">
    <source>
        <dbReference type="ARBA" id="ARBA00005113"/>
    </source>
</evidence>
<dbReference type="GO" id="GO:0019557">
    <property type="term" value="P:L-histidine catabolic process to glutamate and formate"/>
    <property type="evidence" value="ECO:0007669"/>
    <property type="project" value="UniProtKB-UniPathway"/>
</dbReference>
<comment type="subcellular location">
    <subcellularLocation>
        <location evidence="6 9">Cytoplasm</location>
    </subcellularLocation>
</comment>
<dbReference type="PANTHER" id="PTHR10362">
    <property type="entry name" value="HISTIDINE AMMONIA-LYASE"/>
    <property type="match status" value="1"/>
</dbReference>
<dbReference type="HOGENOM" id="CLU_014801_4_0_6"/>
<evidence type="ECO:0000256" key="6">
    <source>
        <dbReference type="HAMAP-Rule" id="MF_00229"/>
    </source>
</evidence>
<dbReference type="CDD" id="cd00332">
    <property type="entry name" value="PAL-HAL"/>
    <property type="match status" value="1"/>
</dbReference>
<keyword evidence="3 6" id="KW-0369">Histidine metabolism</keyword>
<dbReference type="NCBIfam" id="TIGR01225">
    <property type="entry name" value="hutH"/>
    <property type="match status" value="1"/>
</dbReference>
<evidence type="ECO:0000313" key="11">
    <source>
        <dbReference type="Proteomes" id="UP000028931"/>
    </source>
</evidence>
<evidence type="ECO:0000256" key="5">
    <source>
        <dbReference type="ARBA" id="ARBA00049269"/>
    </source>
</evidence>
<dbReference type="Proteomes" id="UP000028931">
    <property type="component" value="Chromosome"/>
</dbReference>
<evidence type="ECO:0000256" key="2">
    <source>
        <dbReference type="ARBA" id="ARBA00012994"/>
    </source>
</evidence>
<dbReference type="InterPro" id="IPR024083">
    <property type="entry name" value="Fumarase/histidase_N"/>
</dbReference>
<dbReference type="Gene3D" id="1.20.200.10">
    <property type="entry name" value="Fumarase/aspartase (Central domain)"/>
    <property type="match status" value="1"/>
</dbReference>
<sequence>MTELTLKPGTLTLAQLRAIYQQPVKLKLDASADQQIDDSVACVEQILAENRTAYGINTGFGLLASTRIASHDLENLQRSLVLSHAAGVGQPIDDALVRLIMVLKVNSLSRGFSGIRRKVIDALIALINAEVYPHIPLKGSVGASGDLAPLAHMSLVLLGEGKARHNGQWLSATEALAVAGLEPLTLAAKEGLALLNGTQASTAYALRGLFEGEDLFAAATSIGALTVEAVLGSRSPFDARIHAARGQRGQIDAAACYRDLLGDGSEVSASHENCGKVQDPYSLRCQPQVMGACLTQFRQAAEVLVIEANAVSDNPLVFASEGDVISGGNFHAEPVAMAADNMALAIAEIGSLSERRISLMMDKHMSQLPPFLVANGGVNSGFMIAQVTAAALASENKALAHPHSVDSLPTSANQEDHVSMAPAAGKRLWEMAENTRGVLAVEWLAAAQGLDLREGLKTSPKLEQARKALRGKVAFYEKDRFFAPDIEAAIALLAEGSLTGLLPAKVLPSL</sequence>